<proteinExistence type="predicted"/>
<accession>A0A426Z240</accession>
<dbReference type="AlphaFoldDB" id="A0A426Z240"/>
<gene>
    <name evidence="1" type="ORF">B296_00022052</name>
</gene>
<feature type="non-terminal residue" evidence="1">
    <location>
        <position position="1"/>
    </location>
</feature>
<reference evidence="1 2" key="1">
    <citation type="journal article" date="2014" name="Agronomy (Basel)">
        <title>A Draft Genome Sequence for Ensete ventricosum, the Drought-Tolerant Tree Against Hunger.</title>
        <authorList>
            <person name="Harrison J."/>
            <person name="Moore K.A."/>
            <person name="Paszkiewicz K."/>
            <person name="Jones T."/>
            <person name="Grant M."/>
            <person name="Ambacheew D."/>
            <person name="Muzemil S."/>
            <person name="Studholme D.J."/>
        </authorList>
    </citation>
    <scope>NUCLEOTIDE SEQUENCE [LARGE SCALE GENOMIC DNA]</scope>
</reference>
<protein>
    <submittedName>
        <fullName evidence="1">Uncharacterized protein</fullName>
    </submittedName>
</protein>
<name>A0A426Z240_ENSVE</name>
<sequence>GGRHGWKETPWLWLKFGGCKRGRDGVVLIEISQSTTVAAVVGAVARLQRREQRNKSREVMLAEVEINDATQEETATTSGKSRFQSPGKNDVDLVLVLVQHDDSRSGKED</sequence>
<dbReference type="EMBL" id="AMZH03008873">
    <property type="protein sequence ID" value="RRT58033.1"/>
    <property type="molecule type" value="Genomic_DNA"/>
</dbReference>
<evidence type="ECO:0000313" key="1">
    <source>
        <dbReference type="EMBL" id="RRT58033.1"/>
    </source>
</evidence>
<dbReference type="Proteomes" id="UP000287651">
    <property type="component" value="Unassembled WGS sequence"/>
</dbReference>
<organism evidence="1 2">
    <name type="scientific">Ensete ventricosum</name>
    <name type="common">Abyssinian banana</name>
    <name type="synonym">Musa ensete</name>
    <dbReference type="NCBI Taxonomy" id="4639"/>
    <lineage>
        <taxon>Eukaryota</taxon>
        <taxon>Viridiplantae</taxon>
        <taxon>Streptophyta</taxon>
        <taxon>Embryophyta</taxon>
        <taxon>Tracheophyta</taxon>
        <taxon>Spermatophyta</taxon>
        <taxon>Magnoliopsida</taxon>
        <taxon>Liliopsida</taxon>
        <taxon>Zingiberales</taxon>
        <taxon>Musaceae</taxon>
        <taxon>Ensete</taxon>
    </lineage>
</organism>
<evidence type="ECO:0000313" key="2">
    <source>
        <dbReference type="Proteomes" id="UP000287651"/>
    </source>
</evidence>
<comment type="caution">
    <text evidence="1">The sequence shown here is derived from an EMBL/GenBank/DDBJ whole genome shotgun (WGS) entry which is preliminary data.</text>
</comment>